<protein>
    <submittedName>
        <fullName evidence="1">Uncharacterized protein</fullName>
    </submittedName>
</protein>
<evidence type="ECO:0000313" key="1">
    <source>
        <dbReference type="EMBL" id="KAJ4437213.1"/>
    </source>
</evidence>
<gene>
    <name evidence="1" type="ORF">ANN_17348</name>
</gene>
<evidence type="ECO:0000313" key="2">
    <source>
        <dbReference type="Proteomes" id="UP001148838"/>
    </source>
</evidence>
<name>A0ABQ8ST93_PERAM</name>
<keyword evidence="2" id="KW-1185">Reference proteome</keyword>
<dbReference type="Proteomes" id="UP001148838">
    <property type="component" value="Unassembled WGS sequence"/>
</dbReference>
<organism evidence="1 2">
    <name type="scientific">Periplaneta americana</name>
    <name type="common">American cockroach</name>
    <name type="synonym">Blatta americana</name>
    <dbReference type="NCBI Taxonomy" id="6978"/>
    <lineage>
        <taxon>Eukaryota</taxon>
        <taxon>Metazoa</taxon>
        <taxon>Ecdysozoa</taxon>
        <taxon>Arthropoda</taxon>
        <taxon>Hexapoda</taxon>
        <taxon>Insecta</taxon>
        <taxon>Pterygota</taxon>
        <taxon>Neoptera</taxon>
        <taxon>Polyneoptera</taxon>
        <taxon>Dictyoptera</taxon>
        <taxon>Blattodea</taxon>
        <taxon>Blattoidea</taxon>
        <taxon>Blattidae</taxon>
        <taxon>Blattinae</taxon>
        <taxon>Periplaneta</taxon>
    </lineage>
</organism>
<reference evidence="1 2" key="1">
    <citation type="journal article" date="2022" name="Allergy">
        <title>Genome assembly and annotation of Periplaneta americana reveal a comprehensive cockroach allergen profile.</title>
        <authorList>
            <person name="Wang L."/>
            <person name="Xiong Q."/>
            <person name="Saelim N."/>
            <person name="Wang L."/>
            <person name="Nong W."/>
            <person name="Wan A.T."/>
            <person name="Shi M."/>
            <person name="Liu X."/>
            <person name="Cao Q."/>
            <person name="Hui J.H.L."/>
            <person name="Sookrung N."/>
            <person name="Leung T.F."/>
            <person name="Tungtrongchitr A."/>
            <person name="Tsui S.K.W."/>
        </authorList>
    </citation>
    <scope>NUCLEOTIDE SEQUENCE [LARGE SCALE GENOMIC DNA]</scope>
    <source>
        <strain evidence="1">PWHHKU_190912</strain>
    </source>
</reference>
<proteinExistence type="predicted"/>
<accession>A0ABQ8ST93</accession>
<comment type="caution">
    <text evidence="1">The sequence shown here is derived from an EMBL/GenBank/DDBJ whole genome shotgun (WGS) entry which is preliminary data.</text>
</comment>
<sequence length="66" mass="7187">MAGLCEGGNDAPGSLKAINLKAELEERFRKEKNRNVVKANTIFMGSDGKWSSEAEAVPEARKVLHS</sequence>
<dbReference type="EMBL" id="JAJSOF020000021">
    <property type="protein sequence ID" value="KAJ4437213.1"/>
    <property type="molecule type" value="Genomic_DNA"/>
</dbReference>